<dbReference type="AlphaFoldDB" id="A0A6J4TYS2"/>
<keyword evidence="5 7" id="KW-0573">Peptidoglycan synthesis</keyword>
<comment type="similarity">
    <text evidence="2">Belongs to the YkuD family.</text>
</comment>
<dbReference type="Pfam" id="PF03734">
    <property type="entry name" value="YkuD"/>
    <property type="match status" value="1"/>
</dbReference>
<dbReference type="Gene3D" id="2.40.440.10">
    <property type="entry name" value="L,D-transpeptidase catalytic domain-like"/>
    <property type="match status" value="1"/>
</dbReference>
<keyword evidence="4 7" id="KW-0133">Cell shape</keyword>
<feature type="active site" description="Nucleophile" evidence="7">
    <location>
        <position position="196"/>
    </location>
</feature>
<accession>A0A6J4TYS2</accession>
<dbReference type="GO" id="GO:0018104">
    <property type="term" value="P:peptidoglycan-protein cross-linking"/>
    <property type="evidence" value="ECO:0007669"/>
    <property type="project" value="TreeGrafter"/>
</dbReference>
<protein>
    <recommendedName>
        <fullName evidence="8">L,D-TPase catalytic domain-containing protein</fullName>
    </recommendedName>
</protein>
<evidence type="ECO:0000256" key="5">
    <source>
        <dbReference type="ARBA" id="ARBA00022984"/>
    </source>
</evidence>
<proteinExistence type="inferred from homology"/>
<name>A0A6J4TYS2_9SPHN</name>
<evidence type="ECO:0000259" key="8">
    <source>
        <dbReference type="PROSITE" id="PS52029"/>
    </source>
</evidence>
<dbReference type="PANTHER" id="PTHR30582:SF2">
    <property type="entry name" value="L,D-TRANSPEPTIDASE YCIB-RELATED"/>
    <property type="match status" value="1"/>
</dbReference>
<dbReference type="InterPro" id="IPR050979">
    <property type="entry name" value="LD-transpeptidase"/>
</dbReference>
<evidence type="ECO:0000256" key="4">
    <source>
        <dbReference type="ARBA" id="ARBA00022960"/>
    </source>
</evidence>
<dbReference type="GO" id="GO:0005576">
    <property type="term" value="C:extracellular region"/>
    <property type="evidence" value="ECO:0007669"/>
    <property type="project" value="TreeGrafter"/>
</dbReference>
<feature type="active site" description="Proton donor/acceptor" evidence="7">
    <location>
        <position position="183"/>
    </location>
</feature>
<gene>
    <name evidence="9" type="ORF">AVDCRST_MAG31-2669</name>
</gene>
<dbReference type="EMBL" id="CADCWA010000202">
    <property type="protein sequence ID" value="CAA9534224.1"/>
    <property type="molecule type" value="Genomic_DNA"/>
</dbReference>
<dbReference type="SUPFAM" id="SSF141523">
    <property type="entry name" value="L,D-transpeptidase catalytic domain-like"/>
    <property type="match status" value="1"/>
</dbReference>
<dbReference type="InterPro" id="IPR038063">
    <property type="entry name" value="Transpep_catalytic_dom"/>
</dbReference>
<keyword evidence="3" id="KW-0808">Transferase</keyword>
<evidence type="ECO:0000256" key="6">
    <source>
        <dbReference type="ARBA" id="ARBA00023316"/>
    </source>
</evidence>
<dbReference type="GO" id="GO:0071555">
    <property type="term" value="P:cell wall organization"/>
    <property type="evidence" value="ECO:0007669"/>
    <property type="project" value="UniProtKB-UniRule"/>
</dbReference>
<dbReference type="GO" id="GO:0071972">
    <property type="term" value="F:peptidoglycan L,D-transpeptidase activity"/>
    <property type="evidence" value="ECO:0007669"/>
    <property type="project" value="TreeGrafter"/>
</dbReference>
<comment type="pathway">
    <text evidence="1 7">Cell wall biogenesis; peptidoglycan biosynthesis.</text>
</comment>
<feature type="domain" description="L,D-TPase catalytic" evidence="8">
    <location>
        <begin position="112"/>
        <end position="220"/>
    </location>
</feature>
<evidence type="ECO:0000313" key="9">
    <source>
        <dbReference type="EMBL" id="CAA9534224.1"/>
    </source>
</evidence>
<dbReference type="InterPro" id="IPR005490">
    <property type="entry name" value="LD_TPept_cat_dom"/>
</dbReference>
<dbReference type="GO" id="GO:0008360">
    <property type="term" value="P:regulation of cell shape"/>
    <property type="evidence" value="ECO:0007669"/>
    <property type="project" value="UniProtKB-UniRule"/>
</dbReference>
<dbReference type="PROSITE" id="PS51257">
    <property type="entry name" value="PROKAR_LIPOPROTEIN"/>
    <property type="match status" value="1"/>
</dbReference>
<dbReference type="PANTHER" id="PTHR30582">
    <property type="entry name" value="L,D-TRANSPEPTIDASE"/>
    <property type="match status" value="1"/>
</dbReference>
<dbReference type="PROSITE" id="PS52029">
    <property type="entry name" value="LD_TPASE"/>
    <property type="match status" value="1"/>
</dbReference>
<evidence type="ECO:0000256" key="3">
    <source>
        <dbReference type="ARBA" id="ARBA00022679"/>
    </source>
</evidence>
<keyword evidence="6 7" id="KW-0961">Cell wall biogenesis/degradation</keyword>
<dbReference type="UniPathway" id="UPA00219"/>
<dbReference type="CDD" id="cd16913">
    <property type="entry name" value="YkuD_like"/>
    <property type="match status" value="1"/>
</dbReference>
<evidence type="ECO:0000256" key="7">
    <source>
        <dbReference type="PROSITE-ProRule" id="PRU01373"/>
    </source>
</evidence>
<sequence>MVRAASQVTRSSVTRLALLAGLALLSGACRDYTDMPLTEEMFGSDEIVQAEGLHDPAFATDGPRVRFQPAQLPVISLAPGQERAIGSVLNVPEAMRYGEHVWNDEGVPPGKPWILVDLKAQTLSVFRGRDEIGTAVTLYGVDEKPTPTGRFTVLAKMKDHRSSLYDAPMPYTLRLTGDGIAIHGSDVRDGAGTHGCLGIPLEFASLLFQQVPVGSEVVILRDASASMKSRVRAAPGALS</sequence>
<organism evidence="9">
    <name type="scientific">uncultured Sphingomonas sp</name>
    <dbReference type="NCBI Taxonomy" id="158754"/>
    <lineage>
        <taxon>Bacteria</taxon>
        <taxon>Pseudomonadati</taxon>
        <taxon>Pseudomonadota</taxon>
        <taxon>Alphaproteobacteria</taxon>
        <taxon>Sphingomonadales</taxon>
        <taxon>Sphingomonadaceae</taxon>
        <taxon>Sphingomonas</taxon>
        <taxon>environmental samples</taxon>
    </lineage>
</organism>
<evidence type="ECO:0000256" key="1">
    <source>
        <dbReference type="ARBA" id="ARBA00004752"/>
    </source>
</evidence>
<evidence type="ECO:0000256" key="2">
    <source>
        <dbReference type="ARBA" id="ARBA00005992"/>
    </source>
</evidence>
<reference evidence="9" key="1">
    <citation type="submission" date="2020-02" db="EMBL/GenBank/DDBJ databases">
        <authorList>
            <person name="Meier V. D."/>
        </authorList>
    </citation>
    <scope>NUCLEOTIDE SEQUENCE</scope>
    <source>
        <strain evidence="9">AVDCRST_MAG31</strain>
    </source>
</reference>
<dbReference type="GO" id="GO:0016740">
    <property type="term" value="F:transferase activity"/>
    <property type="evidence" value="ECO:0007669"/>
    <property type="project" value="UniProtKB-KW"/>
</dbReference>